<evidence type="ECO:0000313" key="2">
    <source>
        <dbReference type="Proteomes" id="UP001220377"/>
    </source>
</evidence>
<accession>A0ABY7WXC2</accession>
<dbReference type="EMBL" id="CP117884">
    <property type="protein sequence ID" value="WDF83602.1"/>
    <property type="molecule type" value="Genomic_DNA"/>
</dbReference>
<proteinExistence type="predicted"/>
<protein>
    <submittedName>
        <fullName evidence="1">Uncharacterized protein</fullName>
    </submittedName>
</protein>
<keyword evidence="2" id="KW-1185">Reference proteome</keyword>
<dbReference type="Proteomes" id="UP001220377">
    <property type="component" value="Chromosome"/>
</dbReference>
<gene>
    <name evidence="1" type="ORF">PQ472_05040</name>
</gene>
<name>A0ABY7WXC2_9LACO</name>
<sequence>MAHTTLVKVGRWYARKYREASYRKDAAEHEGTKDLSEMELGNAFADERDAKDEMADAMRIVTVEQIMEAFA</sequence>
<evidence type="ECO:0000313" key="1">
    <source>
        <dbReference type="EMBL" id="WDF83602.1"/>
    </source>
</evidence>
<dbReference type="RefSeq" id="WP_274261864.1">
    <property type="nucleotide sequence ID" value="NZ_CP117884.1"/>
</dbReference>
<organism evidence="1 2">
    <name type="scientific">Lacticaseibacillus pabuli</name>
    <dbReference type="NCBI Taxonomy" id="3025672"/>
    <lineage>
        <taxon>Bacteria</taxon>
        <taxon>Bacillati</taxon>
        <taxon>Bacillota</taxon>
        <taxon>Bacilli</taxon>
        <taxon>Lactobacillales</taxon>
        <taxon>Lactobacillaceae</taxon>
        <taxon>Lacticaseibacillus</taxon>
    </lineage>
</organism>
<reference evidence="1 2" key="1">
    <citation type="submission" date="2023-02" db="EMBL/GenBank/DDBJ databases">
        <title>Genome sequence of Lacticaseibacillus sp. KACC 23028.</title>
        <authorList>
            <person name="Kim S."/>
            <person name="Heo J."/>
            <person name="Kwon S.-W."/>
        </authorList>
    </citation>
    <scope>NUCLEOTIDE SEQUENCE [LARGE SCALE GENOMIC DNA]</scope>
    <source>
        <strain evidence="1 2">KACC 23028</strain>
    </source>
</reference>